<accession>A0ABW5ZWT6</accession>
<evidence type="ECO:0000313" key="2">
    <source>
        <dbReference type="Proteomes" id="UP001597548"/>
    </source>
</evidence>
<proteinExistence type="predicted"/>
<gene>
    <name evidence="1" type="ORF">ACFS29_12685</name>
</gene>
<dbReference type="EMBL" id="JBHUOS010000010">
    <property type="protein sequence ID" value="MFD2916503.1"/>
    <property type="molecule type" value="Genomic_DNA"/>
</dbReference>
<organism evidence="1 2">
    <name type="scientific">Psychroserpens luteus</name>
    <dbReference type="NCBI Taxonomy" id="1434066"/>
    <lineage>
        <taxon>Bacteria</taxon>
        <taxon>Pseudomonadati</taxon>
        <taxon>Bacteroidota</taxon>
        <taxon>Flavobacteriia</taxon>
        <taxon>Flavobacteriales</taxon>
        <taxon>Flavobacteriaceae</taxon>
        <taxon>Psychroserpens</taxon>
    </lineage>
</organism>
<name>A0ABW5ZWT6_9FLAO</name>
<reference evidence="2" key="1">
    <citation type="journal article" date="2019" name="Int. J. Syst. Evol. Microbiol.">
        <title>The Global Catalogue of Microorganisms (GCM) 10K type strain sequencing project: providing services to taxonomists for standard genome sequencing and annotation.</title>
        <authorList>
            <consortium name="The Broad Institute Genomics Platform"/>
            <consortium name="The Broad Institute Genome Sequencing Center for Infectious Disease"/>
            <person name="Wu L."/>
            <person name="Ma J."/>
        </authorList>
    </citation>
    <scope>NUCLEOTIDE SEQUENCE [LARGE SCALE GENOMIC DNA]</scope>
    <source>
        <strain evidence="2">KCTC 32514</strain>
    </source>
</reference>
<dbReference type="Proteomes" id="UP001597548">
    <property type="component" value="Unassembled WGS sequence"/>
</dbReference>
<protein>
    <submittedName>
        <fullName evidence="1">Uncharacterized protein</fullName>
    </submittedName>
</protein>
<sequence length="75" mass="8498">MQNKNPFKNLGQPPVEASEKLKKKVMDGVESIELLRDLTTLFTVNYGSALIDLFNITEDNKKNNNKNNNSKNENS</sequence>
<dbReference type="RefSeq" id="WP_194506630.1">
    <property type="nucleotide sequence ID" value="NZ_JADILU010000001.1"/>
</dbReference>
<evidence type="ECO:0000313" key="1">
    <source>
        <dbReference type="EMBL" id="MFD2916503.1"/>
    </source>
</evidence>
<comment type="caution">
    <text evidence="1">The sequence shown here is derived from an EMBL/GenBank/DDBJ whole genome shotgun (WGS) entry which is preliminary data.</text>
</comment>
<keyword evidence="2" id="KW-1185">Reference proteome</keyword>